<keyword evidence="2" id="KW-1185">Reference proteome</keyword>
<evidence type="ECO:0000313" key="2">
    <source>
        <dbReference type="Proteomes" id="UP000031623"/>
    </source>
</evidence>
<dbReference type="KEGG" id="tig:THII_3217"/>
<proteinExistence type="predicted"/>
<dbReference type="Proteomes" id="UP000031623">
    <property type="component" value="Chromosome"/>
</dbReference>
<protein>
    <submittedName>
        <fullName evidence="1">Uncharacterized protein</fullName>
    </submittedName>
</protein>
<reference evidence="1 2" key="1">
    <citation type="journal article" date="2014" name="ISME J.">
        <title>Ecophysiology of Thioploca ingrica as revealed by the complete genome sequence supplemented with proteomic evidence.</title>
        <authorList>
            <person name="Kojima H."/>
            <person name="Ogura Y."/>
            <person name="Yamamoto N."/>
            <person name="Togashi T."/>
            <person name="Mori H."/>
            <person name="Watanabe T."/>
            <person name="Nemoto F."/>
            <person name="Kurokawa K."/>
            <person name="Hayashi T."/>
            <person name="Fukui M."/>
        </authorList>
    </citation>
    <scope>NUCLEOTIDE SEQUENCE [LARGE SCALE GENOMIC DNA]</scope>
</reference>
<name>A0A090AJA5_9GAMM</name>
<gene>
    <name evidence="1" type="ORF">THII_3217</name>
</gene>
<evidence type="ECO:0000313" key="1">
    <source>
        <dbReference type="EMBL" id="BAP57514.1"/>
    </source>
</evidence>
<dbReference type="HOGENOM" id="CLU_556575_0_0_6"/>
<dbReference type="AlphaFoldDB" id="A0A090AJA5"/>
<accession>A0A090AJA5</accession>
<organism evidence="1 2">
    <name type="scientific">Thioploca ingrica</name>
    <dbReference type="NCBI Taxonomy" id="40754"/>
    <lineage>
        <taxon>Bacteria</taxon>
        <taxon>Pseudomonadati</taxon>
        <taxon>Pseudomonadota</taxon>
        <taxon>Gammaproteobacteria</taxon>
        <taxon>Thiotrichales</taxon>
        <taxon>Thiotrichaceae</taxon>
        <taxon>Thioploca</taxon>
    </lineage>
</organism>
<dbReference type="EMBL" id="AP014633">
    <property type="protein sequence ID" value="BAP57514.1"/>
    <property type="molecule type" value="Genomic_DNA"/>
</dbReference>
<sequence>MVGLFLLPSLTLGLQLQPGFDLFKTGAEGGTSINFSSRNGPIVPLQGNSELLVGQPNSIDTIVYRQSGVNLPDPLSSVGTVAIQLVALSLKSTNSFDIGFLGFPAGTRADLYVIIDAPPGRIFPPLPLDNLQPSIGTMTIQRTEWGIPDGGSFSSTLSIYADLIFVRAGGSLNNSGDWLYHTPDPMAPFVLNGLGTWSNQTPSNNYHNLYPAGSFYPISITHQPPPQGHIHTVQIIVDEFGHCTCFTCSSGSSELLIPLEPPKVLTKLKTIFTSSPITLNKNNQLPYRFGTGSLKKTRQRNKDDNSLPKLDTTSQAFLTTLEDSLAAFKLTEIIVEMSEDMSRLEIPIITAAEDETPQAWYSVLATQPIAIINQEEPLTGLSVKDNGIVSLVFVGHDQQYYESALLPTLDSTIAAALMEAVPAAIIEQSLDGETTFTLGNEVHRVKMDYVVTAIDSNSSQLLVDMTDVNGDQKMDYILSAQGKQQIAFGQ</sequence>
<dbReference type="STRING" id="40754.THII_3217"/>